<dbReference type="STRING" id="1304275.C41B8_00345"/>
<dbReference type="NCBIfam" id="TIGR00765">
    <property type="entry name" value="yihY_not_rbn"/>
    <property type="match status" value="1"/>
</dbReference>
<evidence type="ECO:0000313" key="7">
    <source>
        <dbReference type="EMBL" id="KEZ79152.1"/>
    </source>
</evidence>
<evidence type="ECO:0000256" key="3">
    <source>
        <dbReference type="ARBA" id="ARBA00022692"/>
    </source>
</evidence>
<keyword evidence="5 6" id="KW-0472">Membrane</keyword>
<feature type="transmembrane region" description="Helical" evidence="6">
    <location>
        <begin position="230"/>
        <end position="255"/>
    </location>
</feature>
<accession>A0A084IR18</accession>
<evidence type="ECO:0000256" key="5">
    <source>
        <dbReference type="ARBA" id="ARBA00023136"/>
    </source>
</evidence>
<keyword evidence="3 6" id="KW-0812">Transmembrane</keyword>
<name>A0A084IR18_SALHC</name>
<reference evidence="7 8" key="1">
    <citation type="submission" date="2013-03" db="EMBL/GenBank/DDBJ databases">
        <title>Salinisphaera hydrothermalis C41B8 Genome Sequencing.</title>
        <authorList>
            <person name="Li C."/>
            <person name="Lai Q."/>
            <person name="Shao Z."/>
        </authorList>
    </citation>
    <scope>NUCLEOTIDE SEQUENCE [LARGE SCALE GENOMIC DNA]</scope>
    <source>
        <strain evidence="7 8">C41B8</strain>
    </source>
</reference>
<gene>
    <name evidence="7" type="ORF">C41B8_00345</name>
</gene>
<proteinExistence type="predicted"/>
<protein>
    <submittedName>
        <fullName evidence="7">Ribonuclease BN</fullName>
    </submittedName>
</protein>
<dbReference type="OrthoDB" id="9808671at2"/>
<dbReference type="InterPro" id="IPR017039">
    <property type="entry name" value="Virul_fac_BrkB"/>
</dbReference>
<organism evidence="7 8">
    <name type="scientific">Salinisphaera hydrothermalis (strain C41B8)</name>
    <dbReference type="NCBI Taxonomy" id="1304275"/>
    <lineage>
        <taxon>Bacteria</taxon>
        <taxon>Pseudomonadati</taxon>
        <taxon>Pseudomonadota</taxon>
        <taxon>Gammaproteobacteria</taxon>
        <taxon>Salinisphaerales</taxon>
        <taxon>Salinisphaeraceae</taxon>
        <taxon>Salinisphaera</taxon>
    </lineage>
</organism>
<feature type="transmembrane region" description="Helical" evidence="6">
    <location>
        <begin position="56"/>
        <end position="75"/>
    </location>
</feature>
<keyword evidence="2" id="KW-1003">Cell membrane</keyword>
<dbReference type="PANTHER" id="PTHR30213:SF0">
    <property type="entry name" value="UPF0761 MEMBRANE PROTEIN YIHY"/>
    <property type="match status" value="1"/>
</dbReference>
<comment type="subcellular location">
    <subcellularLocation>
        <location evidence="1">Cell membrane</location>
        <topology evidence="1">Multi-pass membrane protein</topology>
    </subcellularLocation>
</comment>
<dbReference type="EMBL" id="APNK01000001">
    <property type="protein sequence ID" value="KEZ79152.1"/>
    <property type="molecule type" value="Genomic_DNA"/>
</dbReference>
<feature type="transmembrane region" description="Helical" evidence="6">
    <location>
        <begin position="115"/>
        <end position="137"/>
    </location>
</feature>
<keyword evidence="4 6" id="KW-1133">Transmembrane helix</keyword>
<sequence>MGVLGGLGRRFDAIVWQPEIERLHGPRRWLLVALRILITLIEDFRNGEITMRAMGLVYTTLVSLVPLLALAFSLLKAFGVDNALRPVLQRFLAPLGAGSGQIIDKIVDFVQNVQVGVLGAIGVVTLLYSVISLIQKVEAGCNYIWHVRKPRSIGRRVTEYISVLVAGPLIILAAASITATVGNNSTVSWLTSIEPFGAALYLTGHILPYILYSIGFTVLFKYIPNTRVRLLPALGGGVFSGVLWQTASLGFALFAKNAGNVNAIYSSFAILILLLIWLYVSWMILLLGCRVAFLLQHNERLTRGHYPPRLGAAERERLALLVTTLVADRFMQGGVPWTIPALAHTLRSAPDHVQDIADQLIAGGLFIEAGELDATLLPRRDIAEVRVSRVLDIVRAGEPAARAQPRDVMVAQTVDALTEEAEQAKRSIFRDRSLRDMALLLHDERESVDRRLPAQADAVHHATRRQQI</sequence>
<feature type="transmembrane region" description="Helical" evidence="6">
    <location>
        <begin position="157"/>
        <end position="179"/>
    </location>
</feature>
<comment type="caution">
    <text evidence="7">The sequence shown here is derived from an EMBL/GenBank/DDBJ whole genome shotgun (WGS) entry which is preliminary data.</text>
</comment>
<dbReference type="RefSeq" id="WP_084188340.1">
    <property type="nucleotide sequence ID" value="NZ_APNK01000001.1"/>
</dbReference>
<evidence type="ECO:0000256" key="4">
    <source>
        <dbReference type="ARBA" id="ARBA00022989"/>
    </source>
</evidence>
<dbReference type="AlphaFoldDB" id="A0A084IR18"/>
<evidence type="ECO:0000256" key="2">
    <source>
        <dbReference type="ARBA" id="ARBA00022475"/>
    </source>
</evidence>
<dbReference type="eggNOG" id="COG1295">
    <property type="taxonomic scope" value="Bacteria"/>
</dbReference>
<dbReference type="Pfam" id="PF03631">
    <property type="entry name" value="Virul_fac_BrkB"/>
    <property type="match status" value="1"/>
</dbReference>
<dbReference type="PANTHER" id="PTHR30213">
    <property type="entry name" value="INNER MEMBRANE PROTEIN YHJD"/>
    <property type="match status" value="1"/>
</dbReference>
<keyword evidence="8" id="KW-1185">Reference proteome</keyword>
<feature type="transmembrane region" description="Helical" evidence="6">
    <location>
        <begin position="199"/>
        <end position="223"/>
    </location>
</feature>
<dbReference type="GO" id="GO:0005886">
    <property type="term" value="C:plasma membrane"/>
    <property type="evidence" value="ECO:0007669"/>
    <property type="project" value="UniProtKB-SubCell"/>
</dbReference>
<evidence type="ECO:0000256" key="1">
    <source>
        <dbReference type="ARBA" id="ARBA00004651"/>
    </source>
</evidence>
<dbReference type="Proteomes" id="UP000028302">
    <property type="component" value="Unassembled WGS sequence"/>
</dbReference>
<evidence type="ECO:0000256" key="6">
    <source>
        <dbReference type="SAM" id="Phobius"/>
    </source>
</evidence>
<feature type="transmembrane region" description="Helical" evidence="6">
    <location>
        <begin position="267"/>
        <end position="293"/>
    </location>
</feature>
<evidence type="ECO:0000313" key="8">
    <source>
        <dbReference type="Proteomes" id="UP000028302"/>
    </source>
</evidence>